<dbReference type="InterPro" id="IPR003035">
    <property type="entry name" value="RWP-RK_dom"/>
</dbReference>
<evidence type="ECO:0000256" key="5">
    <source>
        <dbReference type="SAM" id="MobiDB-lite"/>
    </source>
</evidence>
<keyword evidence="4" id="KW-0539">Nucleus</keyword>
<sequence length="143" mass="15952">MQFASMDEHIVPHFVSPRRTPSQHLQHRKPKVVLTVHSLRALFHLRQPDAARALGISLTALKNACKRLRVGKWPYKRLQPGDQQADKEGCRGAASPESSSLDETPAELEDSVGEEPRGSGWLGRRLGLDAESLLEEAMMHVSR</sequence>
<dbReference type="GeneID" id="17301283"/>
<reference evidence="8" key="3">
    <citation type="submission" date="2016-03" db="UniProtKB">
        <authorList>
            <consortium name="EnsemblProtists"/>
        </authorList>
    </citation>
    <scope>IDENTIFICATION</scope>
</reference>
<dbReference type="EMBL" id="JH993003">
    <property type="protein sequence ID" value="EKX44594.1"/>
    <property type="molecule type" value="Genomic_DNA"/>
</dbReference>
<evidence type="ECO:0000256" key="3">
    <source>
        <dbReference type="ARBA" id="ARBA00023163"/>
    </source>
</evidence>
<organism evidence="7">
    <name type="scientific">Guillardia theta (strain CCMP2712)</name>
    <name type="common">Cryptophyte</name>
    <dbReference type="NCBI Taxonomy" id="905079"/>
    <lineage>
        <taxon>Eukaryota</taxon>
        <taxon>Cryptophyceae</taxon>
        <taxon>Pyrenomonadales</taxon>
        <taxon>Geminigeraceae</taxon>
        <taxon>Guillardia</taxon>
    </lineage>
</organism>
<keyword evidence="1" id="KW-0805">Transcription regulation</keyword>
<dbReference type="OrthoDB" id="1747617at2759"/>
<evidence type="ECO:0000256" key="1">
    <source>
        <dbReference type="ARBA" id="ARBA00023015"/>
    </source>
</evidence>
<dbReference type="PaxDb" id="55529-EKX44594"/>
<dbReference type="GO" id="GO:0003677">
    <property type="term" value="F:DNA binding"/>
    <property type="evidence" value="ECO:0007669"/>
    <property type="project" value="UniProtKB-KW"/>
</dbReference>
<protein>
    <recommendedName>
        <fullName evidence="6">RWP-RK domain-containing protein</fullName>
    </recommendedName>
</protein>
<evidence type="ECO:0000313" key="9">
    <source>
        <dbReference type="Proteomes" id="UP000011087"/>
    </source>
</evidence>
<dbReference type="HOGENOM" id="CLU_092984_4_0_1"/>
<accession>L1J905</accession>
<dbReference type="EnsemblProtists" id="EKX44594">
    <property type="protein sequence ID" value="EKX44594"/>
    <property type="gene ID" value="GUITHDRAFT_152911"/>
</dbReference>
<feature type="region of interest" description="Disordered" evidence="5">
    <location>
        <begin position="76"/>
        <end position="123"/>
    </location>
</feature>
<keyword evidence="9" id="KW-1185">Reference proteome</keyword>
<keyword evidence="3" id="KW-0804">Transcription</keyword>
<dbReference type="RefSeq" id="XP_005831574.1">
    <property type="nucleotide sequence ID" value="XM_005831517.1"/>
</dbReference>
<dbReference type="Proteomes" id="UP000011087">
    <property type="component" value="Unassembled WGS sequence"/>
</dbReference>
<gene>
    <name evidence="7" type="ORF">GUITHDRAFT_152911</name>
</gene>
<name>L1J905_GUITC</name>
<keyword evidence="2" id="KW-0238">DNA-binding</keyword>
<proteinExistence type="predicted"/>
<evidence type="ECO:0000259" key="6">
    <source>
        <dbReference type="PROSITE" id="PS51519"/>
    </source>
</evidence>
<reference evidence="7 9" key="1">
    <citation type="journal article" date="2012" name="Nature">
        <title>Algal genomes reveal evolutionary mosaicism and the fate of nucleomorphs.</title>
        <authorList>
            <consortium name="DOE Joint Genome Institute"/>
            <person name="Curtis B.A."/>
            <person name="Tanifuji G."/>
            <person name="Burki F."/>
            <person name="Gruber A."/>
            <person name="Irimia M."/>
            <person name="Maruyama S."/>
            <person name="Arias M.C."/>
            <person name="Ball S.G."/>
            <person name="Gile G.H."/>
            <person name="Hirakawa Y."/>
            <person name="Hopkins J.F."/>
            <person name="Kuo A."/>
            <person name="Rensing S.A."/>
            <person name="Schmutz J."/>
            <person name="Symeonidi A."/>
            <person name="Elias M."/>
            <person name="Eveleigh R.J."/>
            <person name="Herman E.K."/>
            <person name="Klute M.J."/>
            <person name="Nakayama T."/>
            <person name="Obornik M."/>
            <person name="Reyes-Prieto A."/>
            <person name="Armbrust E.V."/>
            <person name="Aves S.J."/>
            <person name="Beiko R.G."/>
            <person name="Coutinho P."/>
            <person name="Dacks J.B."/>
            <person name="Durnford D.G."/>
            <person name="Fast N.M."/>
            <person name="Green B.R."/>
            <person name="Grisdale C.J."/>
            <person name="Hempel F."/>
            <person name="Henrissat B."/>
            <person name="Hoppner M.P."/>
            <person name="Ishida K."/>
            <person name="Kim E."/>
            <person name="Koreny L."/>
            <person name="Kroth P.G."/>
            <person name="Liu Y."/>
            <person name="Malik S.B."/>
            <person name="Maier U.G."/>
            <person name="McRose D."/>
            <person name="Mock T."/>
            <person name="Neilson J.A."/>
            <person name="Onodera N.T."/>
            <person name="Poole A.M."/>
            <person name="Pritham E.J."/>
            <person name="Richards T.A."/>
            <person name="Rocap G."/>
            <person name="Roy S.W."/>
            <person name="Sarai C."/>
            <person name="Schaack S."/>
            <person name="Shirato S."/>
            <person name="Slamovits C.H."/>
            <person name="Spencer D.F."/>
            <person name="Suzuki S."/>
            <person name="Worden A.Z."/>
            <person name="Zauner S."/>
            <person name="Barry K."/>
            <person name="Bell C."/>
            <person name="Bharti A.K."/>
            <person name="Crow J.A."/>
            <person name="Grimwood J."/>
            <person name="Kramer R."/>
            <person name="Lindquist E."/>
            <person name="Lucas S."/>
            <person name="Salamov A."/>
            <person name="McFadden G.I."/>
            <person name="Lane C.E."/>
            <person name="Keeling P.J."/>
            <person name="Gray M.W."/>
            <person name="Grigoriev I.V."/>
            <person name="Archibald J.M."/>
        </authorList>
    </citation>
    <scope>NUCLEOTIDE SEQUENCE</scope>
    <source>
        <strain evidence="7 9">CCMP2712</strain>
    </source>
</reference>
<evidence type="ECO:0000256" key="4">
    <source>
        <dbReference type="ARBA" id="ARBA00023242"/>
    </source>
</evidence>
<dbReference type="KEGG" id="gtt:GUITHDRAFT_152911"/>
<dbReference type="Pfam" id="PF02042">
    <property type="entry name" value="RWP-RK"/>
    <property type="match status" value="1"/>
</dbReference>
<feature type="compositionally biased region" description="Acidic residues" evidence="5">
    <location>
        <begin position="104"/>
        <end position="113"/>
    </location>
</feature>
<reference evidence="9" key="2">
    <citation type="submission" date="2012-11" db="EMBL/GenBank/DDBJ databases">
        <authorList>
            <person name="Kuo A."/>
            <person name="Curtis B.A."/>
            <person name="Tanifuji G."/>
            <person name="Burki F."/>
            <person name="Gruber A."/>
            <person name="Irimia M."/>
            <person name="Maruyama S."/>
            <person name="Arias M.C."/>
            <person name="Ball S.G."/>
            <person name="Gile G.H."/>
            <person name="Hirakawa Y."/>
            <person name="Hopkins J.F."/>
            <person name="Rensing S.A."/>
            <person name="Schmutz J."/>
            <person name="Symeonidi A."/>
            <person name="Elias M."/>
            <person name="Eveleigh R.J."/>
            <person name="Herman E.K."/>
            <person name="Klute M.J."/>
            <person name="Nakayama T."/>
            <person name="Obornik M."/>
            <person name="Reyes-Prieto A."/>
            <person name="Armbrust E.V."/>
            <person name="Aves S.J."/>
            <person name="Beiko R.G."/>
            <person name="Coutinho P."/>
            <person name="Dacks J.B."/>
            <person name="Durnford D.G."/>
            <person name="Fast N.M."/>
            <person name="Green B.R."/>
            <person name="Grisdale C."/>
            <person name="Hempe F."/>
            <person name="Henrissat B."/>
            <person name="Hoppner M.P."/>
            <person name="Ishida K.-I."/>
            <person name="Kim E."/>
            <person name="Koreny L."/>
            <person name="Kroth P.G."/>
            <person name="Liu Y."/>
            <person name="Malik S.-B."/>
            <person name="Maier U.G."/>
            <person name="McRose D."/>
            <person name="Mock T."/>
            <person name="Neilson J.A."/>
            <person name="Onodera N.T."/>
            <person name="Poole A.M."/>
            <person name="Pritham E.J."/>
            <person name="Richards T.A."/>
            <person name="Rocap G."/>
            <person name="Roy S.W."/>
            <person name="Sarai C."/>
            <person name="Schaack S."/>
            <person name="Shirato S."/>
            <person name="Slamovits C.H."/>
            <person name="Spencer D.F."/>
            <person name="Suzuki S."/>
            <person name="Worden A.Z."/>
            <person name="Zauner S."/>
            <person name="Barry K."/>
            <person name="Bell C."/>
            <person name="Bharti A.K."/>
            <person name="Crow J.A."/>
            <person name="Grimwood J."/>
            <person name="Kramer R."/>
            <person name="Lindquist E."/>
            <person name="Lucas S."/>
            <person name="Salamov A."/>
            <person name="McFadden G.I."/>
            <person name="Lane C.E."/>
            <person name="Keeling P.J."/>
            <person name="Gray M.W."/>
            <person name="Grigoriev I.V."/>
            <person name="Archibald J.M."/>
        </authorList>
    </citation>
    <scope>NUCLEOTIDE SEQUENCE</scope>
    <source>
        <strain evidence="9">CCMP2712</strain>
    </source>
</reference>
<dbReference type="PROSITE" id="PS51519">
    <property type="entry name" value="RWP_RK"/>
    <property type="match status" value="1"/>
</dbReference>
<feature type="domain" description="RWP-RK" evidence="6">
    <location>
        <begin position="17"/>
        <end position="101"/>
    </location>
</feature>
<evidence type="ECO:0000313" key="7">
    <source>
        <dbReference type="EMBL" id="EKX44594.1"/>
    </source>
</evidence>
<dbReference type="AlphaFoldDB" id="L1J905"/>
<evidence type="ECO:0000313" key="8">
    <source>
        <dbReference type="EnsemblProtists" id="EKX44594"/>
    </source>
</evidence>
<evidence type="ECO:0000256" key="2">
    <source>
        <dbReference type="ARBA" id="ARBA00023125"/>
    </source>
</evidence>